<protein>
    <recommendedName>
        <fullName evidence="2">Cupin type-1 domain-containing protein</fullName>
    </recommendedName>
</protein>
<evidence type="ECO:0000313" key="3">
    <source>
        <dbReference type="EMBL" id="KAG6789467.1"/>
    </source>
</evidence>
<reference evidence="3" key="1">
    <citation type="journal article" date="2020" name="bioRxiv">
        <title>Hybrid origin of Populus tomentosa Carr. identified through genome sequencing and phylogenomic analysis.</title>
        <authorList>
            <person name="An X."/>
            <person name="Gao K."/>
            <person name="Chen Z."/>
            <person name="Li J."/>
            <person name="Yang X."/>
            <person name="Yang X."/>
            <person name="Zhou J."/>
            <person name="Guo T."/>
            <person name="Zhao T."/>
            <person name="Huang S."/>
            <person name="Miao D."/>
            <person name="Khan W.U."/>
            <person name="Rao P."/>
            <person name="Ye M."/>
            <person name="Lei B."/>
            <person name="Liao W."/>
            <person name="Wang J."/>
            <person name="Ji L."/>
            <person name="Li Y."/>
            <person name="Guo B."/>
            <person name="Mustafa N.S."/>
            <person name="Li S."/>
            <person name="Yun Q."/>
            <person name="Keller S.R."/>
            <person name="Mao J."/>
            <person name="Zhang R."/>
            <person name="Strauss S.H."/>
        </authorList>
    </citation>
    <scope>NUCLEOTIDE SEQUENCE</scope>
    <source>
        <strain evidence="3">GM15</strain>
        <tissue evidence="3">Leaf</tissue>
    </source>
</reference>
<dbReference type="PANTHER" id="PTHR31189">
    <property type="entry name" value="OS03G0336100 PROTEIN-RELATED"/>
    <property type="match status" value="1"/>
</dbReference>
<organism evidence="3 4">
    <name type="scientific">Populus tomentosa</name>
    <name type="common">Chinese white poplar</name>
    <dbReference type="NCBI Taxonomy" id="118781"/>
    <lineage>
        <taxon>Eukaryota</taxon>
        <taxon>Viridiplantae</taxon>
        <taxon>Streptophyta</taxon>
        <taxon>Embryophyta</taxon>
        <taxon>Tracheophyta</taxon>
        <taxon>Spermatophyta</taxon>
        <taxon>Magnoliopsida</taxon>
        <taxon>eudicotyledons</taxon>
        <taxon>Gunneridae</taxon>
        <taxon>Pentapetalae</taxon>
        <taxon>rosids</taxon>
        <taxon>fabids</taxon>
        <taxon>Malpighiales</taxon>
        <taxon>Salicaceae</taxon>
        <taxon>Saliceae</taxon>
        <taxon>Populus</taxon>
    </lineage>
</organism>
<dbReference type="EMBL" id="JAAWWB010000002">
    <property type="protein sequence ID" value="KAG6789467.1"/>
    <property type="molecule type" value="Genomic_DNA"/>
</dbReference>
<dbReference type="Proteomes" id="UP000886885">
    <property type="component" value="Chromosome 1D"/>
</dbReference>
<comment type="caution">
    <text evidence="3">The sequence shown here is derived from an EMBL/GenBank/DDBJ whole genome shotgun (WGS) entry which is preliminary data.</text>
</comment>
<dbReference type="AlphaFoldDB" id="A0A8X8AMQ7"/>
<feature type="domain" description="Cupin type-1" evidence="2">
    <location>
        <begin position="125"/>
        <end position="258"/>
    </location>
</feature>
<dbReference type="InterPro" id="IPR006045">
    <property type="entry name" value="Cupin_1"/>
</dbReference>
<dbReference type="InterPro" id="IPR050253">
    <property type="entry name" value="Seed_Storage-Functional"/>
</dbReference>
<keyword evidence="1" id="KW-1133">Transmembrane helix</keyword>
<dbReference type="Pfam" id="PF00190">
    <property type="entry name" value="Cupin_1"/>
    <property type="match status" value="1"/>
</dbReference>
<keyword evidence="4" id="KW-1185">Reference proteome</keyword>
<accession>A0A8X8AMQ7</accession>
<keyword evidence="1" id="KW-0812">Transmembrane</keyword>
<name>A0A8X8AMQ7_POPTO</name>
<evidence type="ECO:0000259" key="2">
    <source>
        <dbReference type="SMART" id="SM00835"/>
    </source>
</evidence>
<evidence type="ECO:0000313" key="4">
    <source>
        <dbReference type="Proteomes" id="UP000886885"/>
    </source>
</evidence>
<keyword evidence="1" id="KW-0472">Membrane</keyword>
<proteinExistence type="predicted"/>
<evidence type="ECO:0000256" key="1">
    <source>
        <dbReference type="SAM" id="Phobius"/>
    </source>
</evidence>
<sequence length="323" mass="35448">MTKVWNLAETSPRLLFSVGLFLVVLLCFTLRLCFFSLCSSISRSGFDDWIWDDVMGGHVEGGGDEFKKTTCYLGCGRAIRSGNGLYCKNIGTSGLRASALPALKQVSSVSCNLAMSAVGKLMLAFLLLNDRENSSNGGDGVKQHDLIVALITFRYSFHGTAAIEYGIFLSGSCRMQIVFPNGTQVMNATVKAGDAFWVPRYFPFYQIAARSGSIEFFGFTTSARKNRPQLLIGASSILQTLRIPELAAAFSPPDEEEPVAKFRGAKCDQELWYRNGYGFRLGKSEVQNNVGVVSLAGKLEYLSGITFIFAFLSSFLCFVTFRV</sequence>
<dbReference type="PANTHER" id="PTHR31189:SF2">
    <property type="entry name" value="RMLC-LIKE CUPINS SUPERFAMILY PROTEIN"/>
    <property type="match status" value="1"/>
</dbReference>
<gene>
    <name evidence="3" type="ORF">POTOM_005565</name>
</gene>
<dbReference type="SMART" id="SM00835">
    <property type="entry name" value="Cupin_1"/>
    <property type="match status" value="1"/>
</dbReference>
<feature type="transmembrane region" description="Helical" evidence="1">
    <location>
        <begin position="301"/>
        <end position="321"/>
    </location>
</feature>
<feature type="transmembrane region" description="Helical" evidence="1">
    <location>
        <begin position="14"/>
        <end position="34"/>
    </location>
</feature>